<sequence length="96" mass="10564">MTTTILARPAAEEERPPLPIRVPGDTLPPPRAGFLEDMEEEDNGRGFEDEPESRRLGTYLHRLVREGDARAAAAGRQVPRTRAQMMERLAAAGGGR</sequence>
<name>A0A7W3WHT1_9ACTN</name>
<dbReference type="Proteomes" id="UP000525686">
    <property type="component" value="Unassembled WGS sequence"/>
</dbReference>
<feature type="compositionally biased region" description="Basic and acidic residues" evidence="1">
    <location>
        <begin position="43"/>
        <end position="54"/>
    </location>
</feature>
<organism evidence="2 3">
    <name type="scientific">Streptomyces alkaliterrae</name>
    <dbReference type="NCBI Taxonomy" id="2213162"/>
    <lineage>
        <taxon>Bacteria</taxon>
        <taxon>Bacillati</taxon>
        <taxon>Actinomycetota</taxon>
        <taxon>Actinomycetes</taxon>
        <taxon>Kitasatosporales</taxon>
        <taxon>Streptomycetaceae</taxon>
        <taxon>Streptomyces</taxon>
    </lineage>
</organism>
<gene>
    <name evidence="2" type="ORF">H3146_04155</name>
</gene>
<feature type="region of interest" description="Disordered" evidence="1">
    <location>
        <begin position="1"/>
        <end position="54"/>
    </location>
</feature>
<protein>
    <submittedName>
        <fullName evidence="2">Uncharacterized protein</fullName>
    </submittedName>
</protein>
<reference evidence="3" key="1">
    <citation type="submission" date="2020-05" db="EMBL/GenBank/DDBJ databases">
        <title>Classification of alakaliphilic streptomycetes isolated from an alkaline soil next to Lonar Crater, India and a proposal for the recognition of Streptomyces alkaliterrae sp. nov.</title>
        <authorList>
            <person name="Golinska P."/>
        </authorList>
    </citation>
    <scope>NUCLEOTIDE SEQUENCE [LARGE SCALE GENOMIC DNA]</scope>
    <source>
        <strain evidence="3">OF3</strain>
    </source>
</reference>
<comment type="caution">
    <text evidence="2">The sequence shown here is derived from an EMBL/GenBank/DDBJ whole genome shotgun (WGS) entry which is preliminary data.</text>
</comment>
<evidence type="ECO:0000313" key="2">
    <source>
        <dbReference type="EMBL" id="MBB1252569.1"/>
    </source>
</evidence>
<dbReference type="AlphaFoldDB" id="A0A7W3WHT1"/>
<dbReference type="RefSeq" id="WP_181353507.1">
    <property type="nucleotide sequence ID" value="NZ_JABJWZ010000019.1"/>
</dbReference>
<evidence type="ECO:0000313" key="3">
    <source>
        <dbReference type="Proteomes" id="UP000525686"/>
    </source>
</evidence>
<accession>A0A7W3WHT1</accession>
<evidence type="ECO:0000256" key="1">
    <source>
        <dbReference type="SAM" id="MobiDB-lite"/>
    </source>
</evidence>
<proteinExistence type="predicted"/>
<dbReference type="EMBL" id="JABJWZ010000019">
    <property type="protein sequence ID" value="MBB1252569.1"/>
    <property type="molecule type" value="Genomic_DNA"/>
</dbReference>